<keyword evidence="2 6" id="KW-0812">Transmembrane</keyword>
<evidence type="ECO:0000256" key="2">
    <source>
        <dbReference type="ARBA" id="ARBA00022692"/>
    </source>
</evidence>
<comment type="subcellular location">
    <subcellularLocation>
        <location evidence="1">Membrane</location>
        <topology evidence="1">Multi-pass membrane protein</topology>
    </subcellularLocation>
</comment>
<evidence type="ECO:0000256" key="1">
    <source>
        <dbReference type="ARBA" id="ARBA00004141"/>
    </source>
</evidence>
<dbReference type="Proteomes" id="UP000248889">
    <property type="component" value="Unassembled WGS sequence"/>
</dbReference>
<evidence type="ECO:0000313" key="7">
    <source>
        <dbReference type="EMBL" id="RAG82451.1"/>
    </source>
</evidence>
<gene>
    <name evidence="7" type="ORF">DN069_27700</name>
</gene>
<reference evidence="7 8" key="1">
    <citation type="submission" date="2018-06" db="EMBL/GenBank/DDBJ databases">
        <title>Streptacidiphilus pinicola sp. nov., isolated from pine grove soil.</title>
        <authorList>
            <person name="Roh S.G."/>
            <person name="Park S."/>
            <person name="Kim M.-K."/>
            <person name="Yun B.-R."/>
            <person name="Park J."/>
            <person name="Kim M.J."/>
            <person name="Kim Y.S."/>
            <person name="Kim S.B."/>
        </authorList>
    </citation>
    <scope>NUCLEOTIDE SEQUENCE [LARGE SCALE GENOMIC DNA]</scope>
    <source>
        <strain evidence="7 8">MMS16-CNU450</strain>
    </source>
</reference>
<keyword evidence="8" id="KW-1185">Reference proteome</keyword>
<feature type="transmembrane region" description="Helical" evidence="6">
    <location>
        <begin position="276"/>
        <end position="297"/>
    </location>
</feature>
<dbReference type="AlphaFoldDB" id="A0A2X0IGB2"/>
<dbReference type="EMBL" id="QKYN01000114">
    <property type="protein sequence ID" value="RAG82451.1"/>
    <property type="molecule type" value="Genomic_DNA"/>
</dbReference>
<keyword evidence="3 6" id="KW-1133">Transmembrane helix</keyword>
<comment type="caution">
    <text evidence="7">The sequence shown here is derived from an EMBL/GenBank/DDBJ whole genome shotgun (WGS) entry which is preliminary data.</text>
</comment>
<feature type="compositionally biased region" description="Pro residues" evidence="5">
    <location>
        <begin position="38"/>
        <end position="47"/>
    </location>
</feature>
<sequence length="436" mass="45154">MRDATSLAACGQGWTVATVFCRGSSLSSNGLPRSRGPPRSPRQPPCAYPQHTPPGETAGPHSDPGARERHRDPIDPRSVGDHVREECAEQREPQQAVCTRSSRPDGGRTGGKGISRWVTAGMCPSCTMPRECRTGHRLPAAPWVAFLGFGRPLIARHSVPGGGQGVGVRVVRPPGGRGHPLLSSLAGALVLLSPAPMPHRKHAVTHGDRMRCMATTTRRPLPFLTHTGAAGCCARSLAPLLACYGLAVLLPGPGQTVRSLEVAVPVSGGRVSAQTVLLAMMLFGAGLSVRVAALGAVARRPGRLAVAVVVNAGLPAVVVPVLAVGLVRWNDPSEAEALAAGMLLMVTMPVAGGAVSWGQRGQANMPLIVAAVVGSTLLSPVTIPLGLRLTGRLLGPSGAGALDDTDTLSHLATSGAGASPWARWWCRARSAWRLGL</sequence>
<dbReference type="Gene3D" id="1.20.1530.20">
    <property type="match status" value="1"/>
</dbReference>
<evidence type="ECO:0000256" key="6">
    <source>
        <dbReference type="SAM" id="Phobius"/>
    </source>
</evidence>
<evidence type="ECO:0000256" key="4">
    <source>
        <dbReference type="ARBA" id="ARBA00023136"/>
    </source>
</evidence>
<feature type="compositionally biased region" description="Basic and acidic residues" evidence="5">
    <location>
        <begin position="64"/>
        <end position="92"/>
    </location>
</feature>
<evidence type="ECO:0008006" key="9">
    <source>
        <dbReference type="Google" id="ProtNLM"/>
    </source>
</evidence>
<evidence type="ECO:0000256" key="5">
    <source>
        <dbReference type="SAM" id="MobiDB-lite"/>
    </source>
</evidence>
<dbReference type="InterPro" id="IPR038770">
    <property type="entry name" value="Na+/solute_symporter_sf"/>
</dbReference>
<accession>A0A2X0IGB2</accession>
<evidence type="ECO:0000256" key="3">
    <source>
        <dbReference type="ARBA" id="ARBA00022989"/>
    </source>
</evidence>
<feature type="transmembrane region" description="Helical" evidence="6">
    <location>
        <begin position="367"/>
        <end position="387"/>
    </location>
</feature>
<name>A0A2X0IGB2_9ACTN</name>
<protein>
    <recommendedName>
        <fullName evidence="9">Sodium Bile acid symporter family protein</fullName>
    </recommendedName>
</protein>
<dbReference type="GO" id="GO:0016020">
    <property type="term" value="C:membrane"/>
    <property type="evidence" value="ECO:0007669"/>
    <property type="project" value="UniProtKB-SubCell"/>
</dbReference>
<dbReference type="Pfam" id="PF01758">
    <property type="entry name" value="SBF"/>
    <property type="match status" value="1"/>
</dbReference>
<keyword evidence="4 6" id="KW-0472">Membrane</keyword>
<evidence type="ECO:0000313" key="8">
    <source>
        <dbReference type="Proteomes" id="UP000248889"/>
    </source>
</evidence>
<organism evidence="7 8">
    <name type="scientific">Streptacidiphilus pinicola</name>
    <dbReference type="NCBI Taxonomy" id="2219663"/>
    <lineage>
        <taxon>Bacteria</taxon>
        <taxon>Bacillati</taxon>
        <taxon>Actinomycetota</taxon>
        <taxon>Actinomycetes</taxon>
        <taxon>Kitasatosporales</taxon>
        <taxon>Streptomycetaceae</taxon>
        <taxon>Streptacidiphilus</taxon>
    </lineage>
</organism>
<feature type="transmembrane region" description="Helical" evidence="6">
    <location>
        <begin position="304"/>
        <end position="325"/>
    </location>
</feature>
<dbReference type="InterPro" id="IPR002657">
    <property type="entry name" value="BilAc:Na_symport/Acr3"/>
</dbReference>
<feature type="region of interest" description="Disordered" evidence="5">
    <location>
        <begin position="25"/>
        <end position="114"/>
    </location>
</feature>
<dbReference type="OrthoDB" id="3517411at2"/>
<feature type="transmembrane region" description="Helical" evidence="6">
    <location>
        <begin position="337"/>
        <end position="355"/>
    </location>
</feature>
<proteinExistence type="predicted"/>